<proteinExistence type="predicted"/>
<dbReference type="EMBL" id="CP025257">
    <property type="protein sequence ID" value="AUF83378.1"/>
    <property type="molecule type" value="Genomic_DNA"/>
</dbReference>
<evidence type="ECO:0000256" key="1">
    <source>
        <dbReference type="SAM" id="Phobius"/>
    </source>
</evidence>
<dbReference type="Proteomes" id="UP000233419">
    <property type="component" value="Chromosome"/>
</dbReference>
<feature type="transmembrane region" description="Helical" evidence="1">
    <location>
        <begin position="256"/>
        <end position="277"/>
    </location>
</feature>
<accession>A0A2K9BYD2</accession>
<keyword evidence="3" id="KW-1185">Reference proteome</keyword>
<feature type="transmembrane region" description="Helical" evidence="1">
    <location>
        <begin position="54"/>
        <end position="80"/>
    </location>
</feature>
<reference evidence="2 3" key="1">
    <citation type="submission" date="2017-12" db="EMBL/GenBank/DDBJ databases">
        <title>Mesoplasma syrphidae YJS, Complete Genome.</title>
        <authorList>
            <person name="Knight T.F."/>
            <person name="Citino T."/>
            <person name="Rubinstein R."/>
            <person name="Neuschaefer Z."/>
        </authorList>
    </citation>
    <scope>NUCLEOTIDE SEQUENCE [LARGE SCALE GENOMIC DNA]</scope>
    <source>
        <strain evidence="2 3">YJS</strain>
    </source>
</reference>
<dbReference type="OrthoDB" id="388593at2"/>
<evidence type="ECO:0000313" key="2">
    <source>
        <dbReference type="EMBL" id="AUF83378.1"/>
    </source>
</evidence>
<dbReference type="RefSeq" id="WP_027048483.1">
    <property type="nucleotide sequence ID" value="NZ_CP025257.1"/>
</dbReference>
<dbReference type="KEGG" id="msyr:CXP39_00975"/>
<feature type="transmembrane region" description="Helical" evidence="1">
    <location>
        <begin position="174"/>
        <end position="196"/>
    </location>
</feature>
<keyword evidence="1" id="KW-0812">Transmembrane</keyword>
<feature type="transmembrane region" description="Helical" evidence="1">
    <location>
        <begin position="12"/>
        <end position="34"/>
    </location>
</feature>
<feature type="transmembrane region" description="Helical" evidence="1">
    <location>
        <begin position="132"/>
        <end position="162"/>
    </location>
</feature>
<name>A0A2K9BYD2_9MOLU</name>
<feature type="transmembrane region" description="Helical" evidence="1">
    <location>
        <begin position="92"/>
        <end position="112"/>
    </location>
</feature>
<sequence length="315" mass="34672">MRNQSIVPRGFIVFAQILGTVIAVIGLIAAFYFINDQLKNLAVTDPNFVESKILWSIVLAVCLYMVWKTIYTAIVICKFVKESDDQEIIANRYILAVLSLTLGGFLTPFVLTQFRNMETVSTVKPRWFLSRVLGLTMLVGGILGLGGFLLSALTGAFGATGISFADILANTSGLVTFIILISLTALGAIGVLTFYGGNKQEIFDGNTTASKIMNSVAVMFLIVATLELVWLIIISIIRLLGAIADLFQKMGQESGFMKAFAIMWALANVVFTFYYVMMIVRISVECIAGIWARDGRVVIKYNENVARVEQQKQAR</sequence>
<feature type="transmembrane region" description="Helical" evidence="1">
    <location>
        <begin position="216"/>
        <end position="244"/>
    </location>
</feature>
<dbReference type="AlphaFoldDB" id="A0A2K9BYD2"/>
<keyword evidence="1" id="KW-1133">Transmembrane helix</keyword>
<keyword evidence="1" id="KW-0472">Membrane</keyword>
<evidence type="ECO:0000313" key="3">
    <source>
        <dbReference type="Proteomes" id="UP000233419"/>
    </source>
</evidence>
<protein>
    <submittedName>
        <fullName evidence="2">Uncharacterized protein</fullName>
    </submittedName>
</protein>
<gene>
    <name evidence="2" type="ORF">CXP39_00975</name>
</gene>
<organism evidence="2 3">
    <name type="scientific">Mesoplasma syrphidae</name>
    <dbReference type="NCBI Taxonomy" id="225999"/>
    <lineage>
        <taxon>Bacteria</taxon>
        <taxon>Bacillati</taxon>
        <taxon>Mycoplasmatota</taxon>
        <taxon>Mollicutes</taxon>
        <taxon>Entomoplasmatales</taxon>
        <taxon>Entomoplasmataceae</taxon>
        <taxon>Mesoplasma</taxon>
    </lineage>
</organism>